<evidence type="ECO:0008006" key="3">
    <source>
        <dbReference type="Google" id="ProtNLM"/>
    </source>
</evidence>
<dbReference type="Proteomes" id="UP000054481">
    <property type="component" value="Unassembled WGS sequence"/>
</dbReference>
<dbReference type="Gene3D" id="3.10.180.10">
    <property type="entry name" value="2,3-Dihydroxybiphenyl 1,2-Dioxygenase, domain 1"/>
    <property type="match status" value="1"/>
</dbReference>
<dbReference type="PANTHER" id="PTHR35006:SF2">
    <property type="entry name" value="GLYOXALASE FAMILY PROTEIN (AFU_ORTHOLOGUE AFUA_5G14830)"/>
    <property type="match status" value="1"/>
</dbReference>
<protein>
    <recommendedName>
        <fullName evidence="3">VOC domain-containing protein</fullName>
    </recommendedName>
</protein>
<name>A0A0F8A4W2_9HYPO</name>
<dbReference type="CDD" id="cd07262">
    <property type="entry name" value="VOC_like"/>
    <property type="match status" value="1"/>
</dbReference>
<dbReference type="SUPFAM" id="SSF54593">
    <property type="entry name" value="Glyoxalase/Bleomycin resistance protein/Dihydroxybiphenyl dioxygenase"/>
    <property type="match status" value="1"/>
</dbReference>
<dbReference type="InterPro" id="IPR029068">
    <property type="entry name" value="Glyas_Bleomycin-R_OHBP_Dase"/>
</dbReference>
<dbReference type="EMBL" id="KQ030527">
    <property type="protein sequence ID" value="KJZ74274.1"/>
    <property type="molecule type" value="Genomic_DNA"/>
</dbReference>
<dbReference type="OrthoDB" id="10249419at2759"/>
<reference evidence="1 2" key="1">
    <citation type="journal article" date="2014" name="Genome Biol. Evol.">
        <title>Comparative genomics and transcriptomics analyses reveal divergent lifestyle features of nematode endoparasitic fungus Hirsutella minnesotensis.</title>
        <authorList>
            <person name="Lai Y."/>
            <person name="Liu K."/>
            <person name="Zhang X."/>
            <person name="Zhang X."/>
            <person name="Li K."/>
            <person name="Wang N."/>
            <person name="Shu C."/>
            <person name="Wu Y."/>
            <person name="Wang C."/>
            <person name="Bushley K.E."/>
            <person name="Xiang M."/>
            <person name="Liu X."/>
        </authorList>
    </citation>
    <scope>NUCLEOTIDE SEQUENCE [LARGE SCALE GENOMIC DNA]</scope>
    <source>
        <strain evidence="1 2">3608</strain>
    </source>
</reference>
<proteinExistence type="predicted"/>
<evidence type="ECO:0000313" key="1">
    <source>
        <dbReference type="EMBL" id="KJZ74274.1"/>
    </source>
</evidence>
<gene>
    <name evidence="1" type="ORF">HIM_06280</name>
</gene>
<dbReference type="AlphaFoldDB" id="A0A0F8A4W2"/>
<organism evidence="1 2">
    <name type="scientific">Hirsutella minnesotensis 3608</name>
    <dbReference type="NCBI Taxonomy" id="1043627"/>
    <lineage>
        <taxon>Eukaryota</taxon>
        <taxon>Fungi</taxon>
        <taxon>Dikarya</taxon>
        <taxon>Ascomycota</taxon>
        <taxon>Pezizomycotina</taxon>
        <taxon>Sordariomycetes</taxon>
        <taxon>Hypocreomycetidae</taxon>
        <taxon>Hypocreales</taxon>
        <taxon>Ophiocordycipitaceae</taxon>
        <taxon>Hirsutella</taxon>
    </lineage>
</organism>
<accession>A0A0F8A4W2</accession>
<dbReference type="PANTHER" id="PTHR35006">
    <property type="entry name" value="GLYOXALASE FAMILY PROTEIN (AFU_ORTHOLOGUE AFUA_5G14830)"/>
    <property type="match status" value="1"/>
</dbReference>
<sequence>MPIDHTSISVPRDKLQAHLDFYLATLKPLDYKKTLQFGDSIGLGAPCDADAPGYVKSDFWIVGVDTPAGQPIPTVHLAFTAADHKTVDDFHEAAIKAGAKDNGAPGLRPMYHANYYGAFVIDPSGNNIEAVCHGI</sequence>
<evidence type="ECO:0000313" key="2">
    <source>
        <dbReference type="Proteomes" id="UP000054481"/>
    </source>
</evidence>
<keyword evidence="2" id="KW-1185">Reference proteome</keyword>